<dbReference type="AlphaFoldDB" id="A0A382AIU3"/>
<proteinExistence type="predicted"/>
<sequence length="81" mass="9364">MMAKNKLETMEEICLSITKDDIGAYTFPPEEMMDHILSLMEDNYAKIELIEKIFKTIKNTDDNELIHISNTVSELSDGFFD</sequence>
<name>A0A382AIU3_9ZZZZ</name>
<gene>
    <name evidence="1" type="ORF">METZ01_LOCUS154133</name>
</gene>
<reference evidence="1" key="1">
    <citation type="submission" date="2018-05" db="EMBL/GenBank/DDBJ databases">
        <authorList>
            <person name="Lanie J.A."/>
            <person name="Ng W.-L."/>
            <person name="Kazmierczak K.M."/>
            <person name="Andrzejewski T.M."/>
            <person name="Davidsen T.M."/>
            <person name="Wayne K.J."/>
            <person name="Tettelin H."/>
            <person name="Glass J.I."/>
            <person name="Rusch D."/>
            <person name="Podicherti R."/>
            <person name="Tsui H.-C.T."/>
            <person name="Winkler M.E."/>
        </authorList>
    </citation>
    <scope>NUCLEOTIDE SEQUENCE</scope>
</reference>
<organism evidence="1">
    <name type="scientific">marine metagenome</name>
    <dbReference type="NCBI Taxonomy" id="408172"/>
    <lineage>
        <taxon>unclassified sequences</taxon>
        <taxon>metagenomes</taxon>
        <taxon>ecological metagenomes</taxon>
    </lineage>
</organism>
<dbReference type="EMBL" id="UINC01025535">
    <property type="protein sequence ID" value="SVB01279.1"/>
    <property type="molecule type" value="Genomic_DNA"/>
</dbReference>
<accession>A0A382AIU3</accession>
<protein>
    <submittedName>
        <fullName evidence="1">Uncharacterized protein</fullName>
    </submittedName>
</protein>
<evidence type="ECO:0000313" key="1">
    <source>
        <dbReference type="EMBL" id="SVB01279.1"/>
    </source>
</evidence>